<feature type="region of interest" description="Disordered" evidence="1">
    <location>
        <begin position="204"/>
        <end position="257"/>
    </location>
</feature>
<comment type="caution">
    <text evidence="2">The sequence shown here is derived from an EMBL/GenBank/DDBJ whole genome shotgun (WGS) entry which is preliminary data.</text>
</comment>
<reference evidence="2" key="1">
    <citation type="journal article" date="2023" name="Mol. Phylogenet. Evol.">
        <title>Genome-scale phylogeny and comparative genomics of the fungal order Sordariales.</title>
        <authorList>
            <person name="Hensen N."/>
            <person name="Bonometti L."/>
            <person name="Westerberg I."/>
            <person name="Brannstrom I.O."/>
            <person name="Guillou S."/>
            <person name="Cros-Aarteil S."/>
            <person name="Calhoun S."/>
            <person name="Haridas S."/>
            <person name="Kuo A."/>
            <person name="Mondo S."/>
            <person name="Pangilinan J."/>
            <person name="Riley R."/>
            <person name="LaButti K."/>
            <person name="Andreopoulos B."/>
            <person name="Lipzen A."/>
            <person name="Chen C."/>
            <person name="Yan M."/>
            <person name="Daum C."/>
            <person name="Ng V."/>
            <person name="Clum A."/>
            <person name="Steindorff A."/>
            <person name="Ohm R.A."/>
            <person name="Martin F."/>
            <person name="Silar P."/>
            <person name="Natvig D.O."/>
            <person name="Lalanne C."/>
            <person name="Gautier V."/>
            <person name="Ament-Velasquez S.L."/>
            <person name="Kruys A."/>
            <person name="Hutchinson M.I."/>
            <person name="Powell A.J."/>
            <person name="Barry K."/>
            <person name="Miller A.N."/>
            <person name="Grigoriev I.V."/>
            <person name="Debuchy R."/>
            <person name="Gladieux P."/>
            <person name="Hiltunen Thoren M."/>
            <person name="Johannesson H."/>
        </authorList>
    </citation>
    <scope>NUCLEOTIDE SEQUENCE</scope>
    <source>
        <strain evidence="2">PSN324</strain>
    </source>
</reference>
<evidence type="ECO:0000313" key="3">
    <source>
        <dbReference type="Proteomes" id="UP001321749"/>
    </source>
</evidence>
<dbReference type="Proteomes" id="UP001321749">
    <property type="component" value="Unassembled WGS sequence"/>
</dbReference>
<evidence type="ECO:0000256" key="1">
    <source>
        <dbReference type="SAM" id="MobiDB-lite"/>
    </source>
</evidence>
<feature type="compositionally biased region" description="Low complexity" evidence="1">
    <location>
        <begin position="41"/>
        <end position="57"/>
    </location>
</feature>
<organism evidence="2 3">
    <name type="scientific">Cladorrhinum samala</name>
    <dbReference type="NCBI Taxonomy" id="585594"/>
    <lineage>
        <taxon>Eukaryota</taxon>
        <taxon>Fungi</taxon>
        <taxon>Dikarya</taxon>
        <taxon>Ascomycota</taxon>
        <taxon>Pezizomycotina</taxon>
        <taxon>Sordariomycetes</taxon>
        <taxon>Sordariomycetidae</taxon>
        <taxon>Sordariales</taxon>
        <taxon>Podosporaceae</taxon>
        <taxon>Cladorrhinum</taxon>
    </lineage>
</organism>
<feature type="compositionally biased region" description="Acidic residues" evidence="1">
    <location>
        <begin position="213"/>
        <end position="226"/>
    </location>
</feature>
<evidence type="ECO:0000313" key="2">
    <source>
        <dbReference type="EMBL" id="KAK4463420.1"/>
    </source>
</evidence>
<proteinExistence type="predicted"/>
<keyword evidence="3" id="KW-1185">Reference proteome</keyword>
<feature type="compositionally biased region" description="Polar residues" evidence="1">
    <location>
        <begin position="72"/>
        <end position="84"/>
    </location>
</feature>
<reference evidence="2" key="2">
    <citation type="submission" date="2023-06" db="EMBL/GenBank/DDBJ databases">
        <authorList>
            <consortium name="Lawrence Berkeley National Laboratory"/>
            <person name="Mondo S.J."/>
            <person name="Hensen N."/>
            <person name="Bonometti L."/>
            <person name="Westerberg I."/>
            <person name="Brannstrom I.O."/>
            <person name="Guillou S."/>
            <person name="Cros-Aarteil S."/>
            <person name="Calhoun S."/>
            <person name="Haridas S."/>
            <person name="Kuo A."/>
            <person name="Pangilinan J."/>
            <person name="Riley R."/>
            <person name="Labutti K."/>
            <person name="Andreopoulos B."/>
            <person name="Lipzen A."/>
            <person name="Chen C."/>
            <person name="Yanf M."/>
            <person name="Daum C."/>
            <person name="Ng V."/>
            <person name="Clum A."/>
            <person name="Steindorff A."/>
            <person name="Ohm R."/>
            <person name="Martin F."/>
            <person name="Silar P."/>
            <person name="Natvig D."/>
            <person name="Lalanne C."/>
            <person name="Gautier V."/>
            <person name="Ament-Velasquez S.L."/>
            <person name="Kruys A."/>
            <person name="Hutchinson M.I."/>
            <person name="Powell A.J."/>
            <person name="Barry K."/>
            <person name="Miller A.N."/>
            <person name="Grigoriev I.V."/>
            <person name="Debuchy R."/>
            <person name="Gladieux P."/>
            <person name="Thoren M.H."/>
            <person name="Johannesson H."/>
        </authorList>
    </citation>
    <scope>NUCLEOTIDE SEQUENCE</scope>
    <source>
        <strain evidence="2">PSN324</strain>
    </source>
</reference>
<feature type="region of interest" description="Disordered" evidence="1">
    <location>
        <begin position="1"/>
        <end position="95"/>
    </location>
</feature>
<name>A0AAV9HRE8_9PEZI</name>
<protein>
    <submittedName>
        <fullName evidence="2">Uncharacterized protein</fullName>
    </submittedName>
</protein>
<dbReference type="AlphaFoldDB" id="A0AAV9HRE8"/>
<feature type="region of interest" description="Disordered" evidence="1">
    <location>
        <begin position="136"/>
        <end position="169"/>
    </location>
</feature>
<feature type="compositionally biased region" description="Low complexity" evidence="1">
    <location>
        <begin position="144"/>
        <end position="153"/>
    </location>
</feature>
<gene>
    <name evidence="2" type="ORF">QBC42DRAFT_250630</name>
</gene>
<sequence>MAPAQSYNHRPSVSSPLSSPPPATGSARHSEFSFSHQRATQSSPVQQQHHQPQQQPFSSPPSQPANAKLFRYSQNPFRSGNPLTSVKRDQVRETKRKLFLANVRQRQEDKKWEKREDEVLKLEFYRLNRERKERLLRQQEEEQQPQQKQQQLRGWGSASGFAVPEEEEEEEEIFLAMRDGQDDSKMVDVIEEMERCEVDALLEGLEKRQQQGEGEDDDYDDYDELFMEIIGSQQQDGQQQQQQHQQGQGQEDDVEMS</sequence>
<feature type="compositionally biased region" description="Low complexity" evidence="1">
    <location>
        <begin position="233"/>
        <end position="249"/>
    </location>
</feature>
<dbReference type="EMBL" id="MU864960">
    <property type="protein sequence ID" value="KAK4463420.1"/>
    <property type="molecule type" value="Genomic_DNA"/>
</dbReference>
<accession>A0AAV9HRE8</accession>